<accession>A0A0C7G5Y3</accession>
<reference evidence="2" key="1">
    <citation type="submission" date="2015-01" db="EMBL/GenBank/DDBJ databases">
        <authorList>
            <person name="Aslett M.A."/>
            <person name="De Silva N."/>
        </authorList>
    </citation>
    <scope>NUCLEOTIDE SEQUENCE [LARGE SCALE GENOMIC DNA]</scope>
    <source>
        <strain evidence="2">R28058</strain>
    </source>
</reference>
<gene>
    <name evidence="1" type="ORF">R28058_12031</name>
</gene>
<organism evidence="1 2">
    <name type="scientific">Paraclostridium sordellii</name>
    <name type="common">Clostridium sordellii</name>
    <dbReference type="NCBI Taxonomy" id="1505"/>
    <lineage>
        <taxon>Bacteria</taxon>
        <taxon>Bacillati</taxon>
        <taxon>Bacillota</taxon>
        <taxon>Clostridia</taxon>
        <taxon>Peptostreptococcales</taxon>
        <taxon>Peptostreptococcaceae</taxon>
        <taxon>Paraclostridium</taxon>
    </lineage>
</organism>
<sequence length="110" mass="13208">MKVLQRGLKKEEIAKVKRYQRWYRVIDNELRLFVNEDLKAPNGELANKIDYKNNKAYLCMADLAYCKKFYEKNKYFNVRLYVKSDVGSLYNEYEVINWHLSDKGLELDLA</sequence>
<dbReference type="AlphaFoldDB" id="A0A0C7G5Y3"/>
<protein>
    <submittedName>
        <fullName evidence="1">Uncharacterized protein</fullName>
    </submittedName>
</protein>
<evidence type="ECO:0000313" key="1">
    <source>
        <dbReference type="EMBL" id="CEQ03470.1"/>
    </source>
</evidence>
<dbReference type="Proteomes" id="UP000049127">
    <property type="component" value="Unassembled WGS sequence"/>
</dbReference>
<evidence type="ECO:0000313" key="2">
    <source>
        <dbReference type="Proteomes" id="UP000049127"/>
    </source>
</evidence>
<dbReference type="OrthoDB" id="1757818at2"/>
<dbReference type="EMBL" id="CEKZ01000003">
    <property type="protein sequence ID" value="CEQ03470.1"/>
    <property type="molecule type" value="Genomic_DNA"/>
</dbReference>
<name>A0A0C7G5Y3_PARSO</name>
<dbReference type="RefSeq" id="WP_055341789.1">
    <property type="nucleotide sequence ID" value="NZ_CDNI01000003.1"/>
</dbReference>
<proteinExistence type="predicted"/>